<evidence type="ECO:0000259" key="2">
    <source>
        <dbReference type="Pfam" id="PF00534"/>
    </source>
</evidence>
<reference evidence="4 5" key="1">
    <citation type="submission" date="2018-10" db="EMBL/GenBank/DDBJ databases">
        <title>Genomic Encyclopedia of Archaeal and Bacterial Type Strains, Phase II (KMG-II): from individual species to whole genera.</title>
        <authorList>
            <person name="Goeker M."/>
        </authorList>
    </citation>
    <scope>NUCLEOTIDE SEQUENCE [LARGE SCALE GENOMIC DNA]</scope>
    <source>
        <strain evidence="4 5">DSM 18602</strain>
    </source>
</reference>
<evidence type="ECO:0000313" key="5">
    <source>
        <dbReference type="Proteomes" id="UP000268007"/>
    </source>
</evidence>
<gene>
    <name evidence="4" type="ORF">BDD43_3743</name>
</gene>
<evidence type="ECO:0000259" key="3">
    <source>
        <dbReference type="Pfam" id="PF13439"/>
    </source>
</evidence>
<dbReference type="Pfam" id="PF00534">
    <property type="entry name" value="Glycos_transf_1"/>
    <property type="match status" value="1"/>
</dbReference>
<keyword evidence="5" id="KW-1185">Reference proteome</keyword>
<dbReference type="InterPro" id="IPR001296">
    <property type="entry name" value="Glyco_trans_1"/>
</dbReference>
<dbReference type="GO" id="GO:0016757">
    <property type="term" value="F:glycosyltransferase activity"/>
    <property type="evidence" value="ECO:0007669"/>
    <property type="project" value="InterPro"/>
</dbReference>
<dbReference type="CDD" id="cd03809">
    <property type="entry name" value="GT4_MtfB-like"/>
    <property type="match status" value="1"/>
</dbReference>
<dbReference type="EMBL" id="RBKU01000001">
    <property type="protein sequence ID" value="RKR83533.1"/>
    <property type="molecule type" value="Genomic_DNA"/>
</dbReference>
<dbReference type="RefSeq" id="WP_121199014.1">
    <property type="nucleotide sequence ID" value="NZ_RBKU01000001.1"/>
</dbReference>
<dbReference type="GO" id="GO:0009103">
    <property type="term" value="P:lipopolysaccharide biosynthetic process"/>
    <property type="evidence" value="ECO:0007669"/>
    <property type="project" value="TreeGrafter"/>
</dbReference>
<organism evidence="4 5">
    <name type="scientific">Mucilaginibacter gracilis</name>
    <dbReference type="NCBI Taxonomy" id="423350"/>
    <lineage>
        <taxon>Bacteria</taxon>
        <taxon>Pseudomonadati</taxon>
        <taxon>Bacteroidota</taxon>
        <taxon>Sphingobacteriia</taxon>
        <taxon>Sphingobacteriales</taxon>
        <taxon>Sphingobacteriaceae</taxon>
        <taxon>Mucilaginibacter</taxon>
    </lineage>
</organism>
<feature type="domain" description="Glycosyltransferase subfamily 4-like N-terminal" evidence="3">
    <location>
        <begin position="58"/>
        <end position="177"/>
    </location>
</feature>
<feature type="domain" description="Glycosyl transferase family 1" evidence="2">
    <location>
        <begin position="188"/>
        <end position="312"/>
    </location>
</feature>
<comment type="caution">
    <text evidence="4">The sequence shown here is derived from an EMBL/GenBank/DDBJ whole genome shotgun (WGS) entry which is preliminary data.</text>
</comment>
<evidence type="ECO:0000256" key="1">
    <source>
        <dbReference type="ARBA" id="ARBA00022679"/>
    </source>
</evidence>
<protein>
    <submittedName>
        <fullName evidence="4">Glycosyltransferase involved in cell wall biosynthesis</fullName>
    </submittedName>
</protein>
<dbReference type="Pfam" id="PF13439">
    <property type="entry name" value="Glyco_transf_4"/>
    <property type="match status" value="1"/>
</dbReference>
<dbReference type="OrthoDB" id="9801609at2"/>
<keyword evidence="1 4" id="KW-0808">Transferase</keyword>
<dbReference type="SUPFAM" id="SSF53756">
    <property type="entry name" value="UDP-Glycosyltransferase/glycogen phosphorylase"/>
    <property type="match status" value="1"/>
</dbReference>
<evidence type="ECO:0000313" key="4">
    <source>
        <dbReference type="EMBL" id="RKR83533.1"/>
    </source>
</evidence>
<dbReference type="PANTHER" id="PTHR46401">
    <property type="entry name" value="GLYCOSYLTRANSFERASE WBBK-RELATED"/>
    <property type="match status" value="1"/>
</dbReference>
<dbReference type="Gene3D" id="3.40.50.2000">
    <property type="entry name" value="Glycogen Phosphorylase B"/>
    <property type="match status" value="2"/>
</dbReference>
<sequence length="395" mass="45315">MGNKRISLFVDAHSFDTGFQGTQTFIRELYTQILLTYPDLDIYFGAYDVKAVKKAFPSVESDHILSYKNWKLAILRFAVDIPQYIKKYKFDYAHFQYLLPVQIRGCKYIVTTHDVLFNDFPEYFSLAYRLSRNFLFGRSIKNAAIKTTVSNYSKLRIARYYGIPETDIKVIPNGVSTRVPANETARQFVKAKYNVSNYVLYVSRVEPRKNHTLVLKAYLKLQLYKQNIPLVFIGKNSIADKNLEAIIKGLTLAQSSMFHWFPQVDDVDVKAFYAGCKLFVYPSKAEGFGIPPLEAAVCGVPVLCSSATAMSDFDFFKPHVFNPDDEHDFETKLLAMIANPPTKSFLDNITKVIAVKYQWQPGAKLFHDLLTALPERHEVHKPVTKLYHLTNQIVH</sequence>
<dbReference type="Proteomes" id="UP000268007">
    <property type="component" value="Unassembled WGS sequence"/>
</dbReference>
<name>A0A495J3Y1_9SPHI</name>
<dbReference type="PANTHER" id="PTHR46401:SF2">
    <property type="entry name" value="GLYCOSYLTRANSFERASE WBBK-RELATED"/>
    <property type="match status" value="1"/>
</dbReference>
<accession>A0A495J3Y1</accession>
<dbReference type="InterPro" id="IPR028098">
    <property type="entry name" value="Glyco_trans_4-like_N"/>
</dbReference>
<dbReference type="AlphaFoldDB" id="A0A495J3Y1"/>
<proteinExistence type="predicted"/>